<dbReference type="Proteomes" id="UP000018418">
    <property type="component" value="Unassembled WGS sequence"/>
</dbReference>
<name>V2UT04_9GAMM</name>
<dbReference type="EMBL" id="AYEU01000005">
    <property type="protein sequence ID" value="ESK51756.1"/>
    <property type="molecule type" value="Genomic_DNA"/>
</dbReference>
<dbReference type="AlphaFoldDB" id="V2UT04"/>
<dbReference type="PATRIC" id="fig|1341683.3.peg.1174"/>
<keyword evidence="2" id="KW-0732">Signal</keyword>
<dbReference type="RefSeq" id="WP_004901471.1">
    <property type="nucleotide sequence ID" value="NZ_BBTI01000009.1"/>
</dbReference>
<evidence type="ECO:0008006" key="5">
    <source>
        <dbReference type="Google" id="ProtNLM"/>
    </source>
</evidence>
<reference evidence="3 4" key="1">
    <citation type="submission" date="2013-10" db="EMBL/GenBank/DDBJ databases">
        <title>The Genome Sequence of Acinetobacter brisouii CIP 110357.</title>
        <authorList>
            <consortium name="The Broad Institute Genomics Platform"/>
            <consortium name="The Broad Institute Genome Sequencing Center for Infectious Disease"/>
            <person name="Cerqueira G."/>
            <person name="Feldgarden M."/>
            <person name="Courvalin P."/>
            <person name="Grillot-Courvalin C."/>
            <person name="Clermont D."/>
            <person name="Rocha E."/>
            <person name="Yoon E.-J."/>
            <person name="Nemec A."/>
            <person name="Young S.K."/>
            <person name="Zeng Q."/>
            <person name="Gargeya S."/>
            <person name="Fitzgerald M."/>
            <person name="Abouelleil A."/>
            <person name="Alvarado L."/>
            <person name="Berlin A.M."/>
            <person name="Chapman S.B."/>
            <person name="Gainer-Dewar J."/>
            <person name="Goldberg J."/>
            <person name="Gnerre S."/>
            <person name="Griggs A."/>
            <person name="Gujja S."/>
            <person name="Hansen M."/>
            <person name="Howarth C."/>
            <person name="Imamovic A."/>
            <person name="Ireland A."/>
            <person name="Larimer J."/>
            <person name="McCowan C."/>
            <person name="Murphy C."/>
            <person name="Pearson M."/>
            <person name="Poon T.W."/>
            <person name="Priest M."/>
            <person name="Roberts A."/>
            <person name="Saif S."/>
            <person name="Shea T."/>
            <person name="Sykes S."/>
            <person name="Wortman J."/>
            <person name="Nusbaum C."/>
            <person name="Birren B."/>
        </authorList>
    </citation>
    <scope>NUCLEOTIDE SEQUENCE [LARGE SCALE GENOMIC DNA]</scope>
    <source>
        <strain evidence="3 4">CIP 110357</strain>
    </source>
</reference>
<comment type="caution">
    <text evidence="3">The sequence shown here is derived from an EMBL/GenBank/DDBJ whole genome shotgun (WGS) entry which is preliminary data.</text>
</comment>
<feature type="signal peptide" evidence="2">
    <location>
        <begin position="1"/>
        <end position="18"/>
    </location>
</feature>
<evidence type="ECO:0000313" key="3">
    <source>
        <dbReference type="EMBL" id="ESK51756.1"/>
    </source>
</evidence>
<feature type="region of interest" description="Disordered" evidence="1">
    <location>
        <begin position="45"/>
        <end position="65"/>
    </location>
</feature>
<dbReference type="HOGENOM" id="CLU_151150_1_0_6"/>
<keyword evidence="4" id="KW-1185">Reference proteome</keyword>
<dbReference type="OrthoDB" id="4751721at2"/>
<sequence length="90" mass="10342">MKYISLLFIVLFTTTAFSKNFPYSEPNEQNLVEHHHYRNVNGRIVHSPAHSKNGKRPNGASAKCRDGSYSFSKHHRGTCSRHHGVATWYK</sequence>
<organism evidence="3 4">
    <name type="scientific">Acinetobacter brisouii CIP 110357</name>
    <dbReference type="NCBI Taxonomy" id="1341683"/>
    <lineage>
        <taxon>Bacteria</taxon>
        <taxon>Pseudomonadati</taxon>
        <taxon>Pseudomonadota</taxon>
        <taxon>Gammaproteobacteria</taxon>
        <taxon>Moraxellales</taxon>
        <taxon>Moraxellaceae</taxon>
        <taxon>Acinetobacter</taxon>
    </lineage>
</organism>
<evidence type="ECO:0000256" key="1">
    <source>
        <dbReference type="SAM" id="MobiDB-lite"/>
    </source>
</evidence>
<feature type="chain" id="PRO_5004710356" description="DUF3761 domain-containing protein" evidence="2">
    <location>
        <begin position="19"/>
        <end position="90"/>
    </location>
</feature>
<dbReference type="InterPro" id="IPR022236">
    <property type="entry name" value="DUF3761"/>
</dbReference>
<protein>
    <recommendedName>
        <fullName evidence="5">DUF3761 domain-containing protein</fullName>
    </recommendedName>
</protein>
<dbReference type="STRING" id="396323.VH98_03700"/>
<evidence type="ECO:0000256" key="2">
    <source>
        <dbReference type="SAM" id="SignalP"/>
    </source>
</evidence>
<accession>V2UT04</accession>
<gene>
    <name evidence="3" type="ORF">P255_01185</name>
</gene>
<proteinExistence type="predicted"/>
<dbReference type="Pfam" id="PF12587">
    <property type="entry name" value="DUF3761"/>
    <property type="match status" value="1"/>
</dbReference>
<evidence type="ECO:0000313" key="4">
    <source>
        <dbReference type="Proteomes" id="UP000018418"/>
    </source>
</evidence>